<sequence length="108" mass="13220">MKLDFIAYKKVFNIKQVINYKRVCSIYNFWQAIFLFTVITMEKIFCILHLLYNFCISKNIKNVNNPRILKEYNLQVIFFSIYKSLRIQNSLEISFYCNKQPKYLNFQF</sequence>
<evidence type="ECO:0000313" key="3">
    <source>
        <dbReference type="Proteomes" id="UP001607302"/>
    </source>
</evidence>
<evidence type="ECO:0000256" key="1">
    <source>
        <dbReference type="SAM" id="Phobius"/>
    </source>
</evidence>
<accession>A0ABD2AHY4</accession>
<evidence type="ECO:0008006" key="4">
    <source>
        <dbReference type="Google" id="ProtNLM"/>
    </source>
</evidence>
<gene>
    <name evidence="2" type="ORF">V1478_010505</name>
</gene>
<keyword evidence="3" id="KW-1185">Reference proteome</keyword>
<proteinExistence type="predicted"/>
<protein>
    <recommendedName>
        <fullName evidence="4">Transmembrane protein</fullName>
    </recommendedName>
</protein>
<keyword evidence="1" id="KW-0812">Transmembrane</keyword>
<evidence type="ECO:0000313" key="2">
    <source>
        <dbReference type="EMBL" id="KAL2720239.1"/>
    </source>
</evidence>
<name>A0ABD2AHY4_VESSQ</name>
<comment type="caution">
    <text evidence="2">The sequence shown here is derived from an EMBL/GenBank/DDBJ whole genome shotgun (WGS) entry which is preliminary data.</text>
</comment>
<dbReference type="Proteomes" id="UP001607302">
    <property type="component" value="Unassembled WGS sequence"/>
</dbReference>
<keyword evidence="1" id="KW-0472">Membrane</keyword>
<keyword evidence="1" id="KW-1133">Transmembrane helix</keyword>
<organism evidence="2 3">
    <name type="scientific">Vespula squamosa</name>
    <name type="common">Southern yellow jacket</name>
    <name type="synonym">Wasp</name>
    <dbReference type="NCBI Taxonomy" id="30214"/>
    <lineage>
        <taxon>Eukaryota</taxon>
        <taxon>Metazoa</taxon>
        <taxon>Ecdysozoa</taxon>
        <taxon>Arthropoda</taxon>
        <taxon>Hexapoda</taxon>
        <taxon>Insecta</taxon>
        <taxon>Pterygota</taxon>
        <taxon>Neoptera</taxon>
        <taxon>Endopterygota</taxon>
        <taxon>Hymenoptera</taxon>
        <taxon>Apocrita</taxon>
        <taxon>Aculeata</taxon>
        <taxon>Vespoidea</taxon>
        <taxon>Vespidae</taxon>
        <taxon>Vespinae</taxon>
        <taxon>Vespula</taxon>
    </lineage>
</organism>
<feature type="transmembrane region" description="Helical" evidence="1">
    <location>
        <begin position="29"/>
        <end position="52"/>
    </location>
</feature>
<reference evidence="2 3" key="1">
    <citation type="journal article" date="2024" name="Ann. Entomol. Soc. Am.">
        <title>Genomic analyses of the southern and eastern yellowjacket wasps (Hymenoptera: Vespidae) reveal evolutionary signatures of social life.</title>
        <authorList>
            <person name="Catto M.A."/>
            <person name="Caine P.B."/>
            <person name="Orr S.E."/>
            <person name="Hunt B.G."/>
            <person name="Goodisman M.A.D."/>
        </authorList>
    </citation>
    <scope>NUCLEOTIDE SEQUENCE [LARGE SCALE GENOMIC DNA]</scope>
    <source>
        <strain evidence="2">233</strain>
        <tissue evidence="2">Head and thorax</tissue>
    </source>
</reference>
<dbReference type="EMBL" id="JAUDFV010000147">
    <property type="protein sequence ID" value="KAL2720239.1"/>
    <property type="molecule type" value="Genomic_DNA"/>
</dbReference>
<dbReference type="AlphaFoldDB" id="A0ABD2AHY4"/>